<comment type="similarity">
    <text evidence="4 21">Belongs to the folylpolyglutamate synthase family.</text>
</comment>
<dbReference type="SUPFAM" id="SSF53623">
    <property type="entry name" value="MurD-like peptide ligases, catalytic domain"/>
    <property type="match status" value="1"/>
</dbReference>
<organism evidence="24 25">
    <name type="scientific">Paraglaciecola mesophila</name>
    <dbReference type="NCBI Taxonomy" id="197222"/>
    <lineage>
        <taxon>Bacteria</taxon>
        <taxon>Pseudomonadati</taxon>
        <taxon>Pseudomonadota</taxon>
        <taxon>Gammaproteobacteria</taxon>
        <taxon>Alteromonadales</taxon>
        <taxon>Alteromonadaceae</taxon>
        <taxon>Paraglaciecola</taxon>
    </lineage>
</organism>
<evidence type="ECO:0000256" key="14">
    <source>
        <dbReference type="ARBA" id="ARBA00030048"/>
    </source>
</evidence>
<dbReference type="GO" id="GO:0008841">
    <property type="term" value="F:dihydrofolate synthase activity"/>
    <property type="evidence" value="ECO:0007669"/>
    <property type="project" value="UniProtKB-EC"/>
</dbReference>
<evidence type="ECO:0000256" key="10">
    <source>
        <dbReference type="ARBA" id="ARBA00022741"/>
    </source>
</evidence>
<evidence type="ECO:0000256" key="9">
    <source>
        <dbReference type="ARBA" id="ARBA00022723"/>
    </source>
</evidence>
<dbReference type="InterPro" id="IPR013221">
    <property type="entry name" value="Mur_ligase_cen"/>
</dbReference>
<evidence type="ECO:0000313" key="25">
    <source>
        <dbReference type="Proteomes" id="UP000464524"/>
    </source>
</evidence>
<evidence type="ECO:0000256" key="6">
    <source>
        <dbReference type="ARBA" id="ARBA00013025"/>
    </source>
</evidence>
<comment type="pathway">
    <text evidence="3">Cofactor biosynthesis; tetrahydrofolylpolyglutamate biosynthesis.</text>
</comment>
<dbReference type="Pfam" id="PF02875">
    <property type="entry name" value="Mur_ligase_C"/>
    <property type="match status" value="1"/>
</dbReference>
<comment type="catalytic activity">
    <reaction evidence="19">
        <text>(6R)-5,10-methylenetetrahydrofolyl-(gamma-L-Glu)(n) + L-glutamate + ATP = (6R)-5,10-methylenetetrahydrofolyl-(gamma-L-Glu)(n+1) + ADP + phosphate + H(+)</text>
        <dbReference type="Rhea" id="RHEA:51912"/>
        <dbReference type="Rhea" id="RHEA-COMP:13257"/>
        <dbReference type="Rhea" id="RHEA-COMP:13258"/>
        <dbReference type="ChEBI" id="CHEBI:15378"/>
        <dbReference type="ChEBI" id="CHEBI:29985"/>
        <dbReference type="ChEBI" id="CHEBI:30616"/>
        <dbReference type="ChEBI" id="CHEBI:43474"/>
        <dbReference type="ChEBI" id="CHEBI:136572"/>
        <dbReference type="ChEBI" id="CHEBI:456216"/>
        <dbReference type="EC" id="6.3.2.17"/>
    </reaction>
</comment>
<dbReference type="AlphaFoldDB" id="A0A857JJI9"/>
<evidence type="ECO:0000256" key="12">
    <source>
        <dbReference type="ARBA" id="ARBA00022842"/>
    </source>
</evidence>
<dbReference type="KEGG" id="pmes:FX988_01025"/>
<evidence type="ECO:0000259" key="23">
    <source>
        <dbReference type="Pfam" id="PF08245"/>
    </source>
</evidence>
<evidence type="ECO:0000256" key="19">
    <source>
        <dbReference type="ARBA" id="ARBA00049035"/>
    </source>
</evidence>
<evidence type="ECO:0000256" key="11">
    <source>
        <dbReference type="ARBA" id="ARBA00022840"/>
    </source>
</evidence>
<evidence type="ECO:0000256" key="4">
    <source>
        <dbReference type="ARBA" id="ARBA00008276"/>
    </source>
</evidence>
<feature type="domain" description="Mur ligase C-terminal" evidence="22">
    <location>
        <begin position="292"/>
        <end position="410"/>
    </location>
</feature>
<feature type="domain" description="Mur ligase central" evidence="23">
    <location>
        <begin position="58"/>
        <end position="196"/>
    </location>
</feature>
<evidence type="ECO:0000256" key="8">
    <source>
        <dbReference type="ARBA" id="ARBA00022598"/>
    </source>
</evidence>
<evidence type="ECO:0000256" key="15">
    <source>
        <dbReference type="ARBA" id="ARBA00030592"/>
    </source>
</evidence>
<keyword evidence="12" id="KW-0460">Magnesium</keyword>
<dbReference type="UniPathway" id="UPA00077">
    <property type="reaction ID" value="UER00157"/>
</dbReference>
<evidence type="ECO:0000256" key="5">
    <source>
        <dbReference type="ARBA" id="ARBA00013023"/>
    </source>
</evidence>
<proteinExistence type="inferred from homology"/>
<gene>
    <name evidence="24" type="ORF">FX988_01025</name>
</gene>
<evidence type="ECO:0000256" key="13">
    <source>
        <dbReference type="ARBA" id="ARBA00022909"/>
    </source>
</evidence>
<dbReference type="Pfam" id="PF08245">
    <property type="entry name" value="Mur_ligase_M"/>
    <property type="match status" value="1"/>
</dbReference>
<dbReference type="EC" id="6.3.2.12" evidence="5"/>
<reference evidence="24 25" key="1">
    <citation type="submission" date="2019-12" db="EMBL/GenBank/DDBJ databases">
        <title>Genome sequencing and assembly of endphytes of Porphyra tenera.</title>
        <authorList>
            <person name="Park J.M."/>
            <person name="Shin R."/>
            <person name="Jo S.H."/>
        </authorList>
    </citation>
    <scope>NUCLEOTIDE SEQUENCE [LARGE SCALE GENOMIC DNA]</scope>
    <source>
        <strain evidence="24 25">GPM4</strain>
    </source>
</reference>
<dbReference type="GO" id="GO:0046656">
    <property type="term" value="P:folic acid biosynthetic process"/>
    <property type="evidence" value="ECO:0007669"/>
    <property type="project" value="UniProtKB-KW"/>
</dbReference>
<comment type="pathway">
    <text evidence="2">Cofactor biosynthesis; tetrahydrofolate biosynthesis; 7,8-dihydrofolate from 2-amino-4-hydroxy-6-hydroxymethyl-7,8-dihydropteridine diphosphate and 4-aminobenzoate: step 2/2.</text>
</comment>
<dbReference type="EMBL" id="CP047656">
    <property type="protein sequence ID" value="QHJ10804.1"/>
    <property type="molecule type" value="Genomic_DNA"/>
</dbReference>
<dbReference type="InterPro" id="IPR001645">
    <property type="entry name" value="Folylpolyglutamate_synth"/>
</dbReference>
<evidence type="ECO:0000256" key="18">
    <source>
        <dbReference type="ARBA" id="ARBA00047808"/>
    </source>
</evidence>
<dbReference type="NCBIfam" id="NF008101">
    <property type="entry name" value="PRK10846.1"/>
    <property type="match status" value="1"/>
</dbReference>
<keyword evidence="10 21" id="KW-0547">Nucleotide-binding</keyword>
<keyword evidence="13" id="KW-0289">Folate biosynthesis</keyword>
<dbReference type="GO" id="GO:0046654">
    <property type="term" value="P:tetrahydrofolate biosynthetic process"/>
    <property type="evidence" value="ECO:0007669"/>
    <property type="project" value="UniProtKB-UniPathway"/>
</dbReference>
<dbReference type="GO" id="GO:0046872">
    <property type="term" value="F:metal ion binding"/>
    <property type="evidence" value="ECO:0007669"/>
    <property type="project" value="UniProtKB-KW"/>
</dbReference>
<comment type="function">
    <text evidence="1">Functions in two distinct reactions of the de novo folate biosynthetic pathway. Catalyzes the addition of a glutamate residue to dihydropteroate (7,8-dihydropteroate or H2Pte) to form dihydrofolate (7,8-dihydrofolate monoglutamate or H2Pte-Glu). Also catalyzes successive additions of L-glutamate to tetrahydrofolate or 10-formyltetrahydrofolate or 5,10-methylenetetrahydrofolate, leading to folylpolyglutamate derivatives.</text>
</comment>
<comment type="catalytic activity">
    <reaction evidence="20">
        <text>7,8-dihydropteroate + L-glutamate + ATP = 7,8-dihydrofolate + ADP + phosphate + H(+)</text>
        <dbReference type="Rhea" id="RHEA:23584"/>
        <dbReference type="ChEBI" id="CHEBI:15378"/>
        <dbReference type="ChEBI" id="CHEBI:17839"/>
        <dbReference type="ChEBI" id="CHEBI:29985"/>
        <dbReference type="ChEBI" id="CHEBI:30616"/>
        <dbReference type="ChEBI" id="CHEBI:43474"/>
        <dbReference type="ChEBI" id="CHEBI:57451"/>
        <dbReference type="ChEBI" id="CHEBI:456216"/>
        <dbReference type="EC" id="6.3.2.12"/>
    </reaction>
</comment>
<keyword evidence="11 21" id="KW-0067">ATP-binding</keyword>
<dbReference type="InterPro" id="IPR036615">
    <property type="entry name" value="Mur_ligase_C_dom_sf"/>
</dbReference>
<dbReference type="InterPro" id="IPR036565">
    <property type="entry name" value="Mur-like_cat_sf"/>
</dbReference>
<dbReference type="InterPro" id="IPR004101">
    <property type="entry name" value="Mur_ligase_C"/>
</dbReference>
<evidence type="ECO:0000256" key="1">
    <source>
        <dbReference type="ARBA" id="ARBA00002714"/>
    </source>
</evidence>
<evidence type="ECO:0000256" key="16">
    <source>
        <dbReference type="ARBA" id="ARBA00032510"/>
    </source>
</evidence>
<evidence type="ECO:0000256" key="17">
    <source>
        <dbReference type="ARBA" id="ARBA00047493"/>
    </source>
</evidence>
<keyword evidence="8 21" id="KW-0436">Ligase</keyword>
<accession>A0A857JJI9</accession>
<dbReference type="Gene3D" id="3.40.1190.10">
    <property type="entry name" value="Mur-like, catalytic domain"/>
    <property type="match status" value="1"/>
</dbReference>
<evidence type="ECO:0000256" key="2">
    <source>
        <dbReference type="ARBA" id="ARBA00004799"/>
    </source>
</evidence>
<dbReference type="GO" id="GO:0005524">
    <property type="term" value="F:ATP binding"/>
    <property type="evidence" value="ECO:0007669"/>
    <property type="project" value="UniProtKB-KW"/>
</dbReference>
<evidence type="ECO:0000256" key="7">
    <source>
        <dbReference type="ARBA" id="ARBA00019357"/>
    </source>
</evidence>
<name>A0A857JJI9_9ALTE</name>
<keyword evidence="9" id="KW-0479">Metal-binding</keyword>
<evidence type="ECO:0000256" key="21">
    <source>
        <dbReference type="PIRNR" id="PIRNR001563"/>
    </source>
</evidence>
<comment type="catalytic activity">
    <reaction evidence="18">
        <text>10-formyltetrahydrofolyl-(gamma-L-Glu)(n) + L-glutamate + ATP = 10-formyltetrahydrofolyl-(gamma-L-Glu)(n+1) + ADP + phosphate + H(+)</text>
        <dbReference type="Rhea" id="RHEA:51904"/>
        <dbReference type="Rhea" id="RHEA-COMP:13088"/>
        <dbReference type="Rhea" id="RHEA-COMP:14300"/>
        <dbReference type="ChEBI" id="CHEBI:15378"/>
        <dbReference type="ChEBI" id="CHEBI:29985"/>
        <dbReference type="ChEBI" id="CHEBI:30616"/>
        <dbReference type="ChEBI" id="CHEBI:43474"/>
        <dbReference type="ChEBI" id="CHEBI:134413"/>
        <dbReference type="ChEBI" id="CHEBI:456216"/>
        <dbReference type="EC" id="6.3.2.17"/>
    </reaction>
</comment>
<dbReference type="GO" id="GO:0004326">
    <property type="term" value="F:tetrahydrofolylpolyglutamate synthase activity"/>
    <property type="evidence" value="ECO:0007669"/>
    <property type="project" value="UniProtKB-EC"/>
</dbReference>
<evidence type="ECO:0000313" key="24">
    <source>
        <dbReference type="EMBL" id="QHJ10804.1"/>
    </source>
</evidence>
<sequence>MTNLSSKQASDFEAWSLNEWLDHLSALHPKNIEMGLGRVTNVFEQLDISFSKQTVVTVAGTNGKGTTCAFIEQACLAAGKKVGVYSSPHLIDYTERVRINGVDGSEQAHCHAFQAVERARGNIPLTYFEFGTLAGLKFIHDANVDIAVLEIGLGGRLDAVNIVSPDIAVITSIDLDHQDWLGDTKELVAAEKAGIMRPDIPVVIGESVKYHALIDAVASNNATAWWQRQDFDYQVEHDVMSWTNHDVSYSHLPLPHIPVQNVSTGLQVLQILELGLSEEQITHVIQDTRVPGRCQILSQSPKVMLDVAHNPHATDYLLSQIAKCDYNNLFLVVGMLKDKDIKASLADFSGLNAQWMLGGLDVPRGATAGEIKSVLDEQQKVLEFSTVAEAFEKAKALAHEQDLIVVFGSFFTVSDILRLTNEGLNE</sequence>
<dbReference type="OrthoDB" id="9809356at2"/>
<dbReference type="Proteomes" id="UP000464524">
    <property type="component" value="Chromosome"/>
</dbReference>
<protein>
    <recommendedName>
        <fullName evidence="7">Dihydrofolate synthase/folylpolyglutamate synthase</fullName>
        <ecNumber evidence="5">6.3.2.12</ecNumber>
        <ecNumber evidence="6">6.3.2.17</ecNumber>
    </recommendedName>
    <alternativeName>
        <fullName evidence="16">Folylpoly-gamma-glutamate synthetase-dihydrofolate synthetase</fullName>
    </alternativeName>
    <alternativeName>
        <fullName evidence="14">Folylpolyglutamate synthetase</fullName>
    </alternativeName>
    <alternativeName>
        <fullName evidence="15">Tetrahydrofolylpolyglutamate synthase</fullName>
    </alternativeName>
</protein>
<comment type="catalytic activity">
    <reaction evidence="17">
        <text>(6S)-5,6,7,8-tetrahydrofolyl-(gamma-L-Glu)(n) + L-glutamate + ATP = (6S)-5,6,7,8-tetrahydrofolyl-(gamma-L-Glu)(n+1) + ADP + phosphate + H(+)</text>
        <dbReference type="Rhea" id="RHEA:10580"/>
        <dbReference type="Rhea" id="RHEA-COMP:14738"/>
        <dbReference type="Rhea" id="RHEA-COMP:14740"/>
        <dbReference type="ChEBI" id="CHEBI:15378"/>
        <dbReference type="ChEBI" id="CHEBI:29985"/>
        <dbReference type="ChEBI" id="CHEBI:30616"/>
        <dbReference type="ChEBI" id="CHEBI:43474"/>
        <dbReference type="ChEBI" id="CHEBI:141005"/>
        <dbReference type="ChEBI" id="CHEBI:456216"/>
        <dbReference type="EC" id="6.3.2.17"/>
    </reaction>
</comment>
<evidence type="ECO:0000256" key="3">
    <source>
        <dbReference type="ARBA" id="ARBA00005150"/>
    </source>
</evidence>
<dbReference type="NCBIfam" id="TIGR01499">
    <property type="entry name" value="folC"/>
    <property type="match status" value="1"/>
</dbReference>
<dbReference type="SUPFAM" id="SSF53244">
    <property type="entry name" value="MurD-like peptide ligases, peptide-binding domain"/>
    <property type="match status" value="1"/>
</dbReference>
<evidence type="ECO:0000256" key="20">
    <source>
        <dbReference type="ARBA" id="ARBA00049161"/>
    </source>
</evidence>
<dbReference type="PIRSF" id="PIRSF001563">
    <property type="entry name" value="Folylpolyglu_synth"/>
    <property type="match status" value="1"/>
</dbReference>
<dbReference type="PANTHER" id="PTHR11136">
    <property type="entry name" value="FOLYLPOLYGLUTAMATE SYNTHASE-RELATED"/>
    <property type="match status" value="1"/>
</dbReference>
<dbReference type="EC" id="6.3.2.17" evidence="6"/>
<evidence type="ECO:0000259" key="22">
    <source>
        <dbReference type="Pfam" id="PF02875"/>
    </source>
</evidence>
<dbReference type="Gene3D" id="3.90.190.20">
    <property type="entry name" value="Mur ligase, C-terminal domain"/>
    <property type="match status" value="1"/>
</dbReference>
<dbReference type="GO" id="GO:0005737">
    <property type="term" value="C:cytoplasm"/>
    <property type="evidence" value="ECO:0007669"/>
    <property type="project" value="TreeGrafter"/>
</dbReference>
<dbReference type="RefSeq" id="WP_160178622.1">
    <property type="nucleotide sequence ID" value="NZ_CP047656.1"/>
</dbReference>
<dbReference type="PANTHER" id="PTHR11136:SF0">
    <property type="entry name" value="DIHYDROFOLATE SYNTHETASE-RELATED"/>
    <property type="match status" value="1"/>
</dbReference>
<keyword evidence="25" id="KW-1185">Reference proteome</keyword>